<dbReference type="InterPro" id="IPR011990">
    <property type="entry name" value="TPR-like_helical_dom_sf"/>
</dbReference>
<reference evidence="2" key="2">
    <citation type="journal article" date="2023" name="IMA Fungus">
        <title>Comparative genomic study of the Penicillium genus elucidates a diverse pangenome and 15 lateral gene transfer events.</title>
        <authorList>
            <person name="Petersen C."/>
            <person name="Sorensen T."/>
            <person name="Nielsen M.R."/>
            <person name="Sondergaard T.E."/>
            <person name="Sorensen J.L."/>
            <person name="Fitzpatrick D.A."/>
            <person name="Frisvad J.C."/>
            <person name="Nielsen K.L."/>
        </authorList>
    </citation>
    <scope>NUCLEOTIDE SEQUENCE</scope>
    <source>
        <strain evidence="2">IBT 35673</strain>
    </source>
</reference>
<protein>
    <submittedName>
        <fullName evidence="2">Uncharacterized protein</fullName>
    </submittedName>
</protein>
<dbReference type="Gene3D" id="1.25.40.10">
    <property type="entry name" value="Tetratricopeptide repeat domain"/>
    <property type="match status" value="1"/>
</dbReference>
<gene>
    <name evidence="2" type="ORF">N7452_011103</name>
</gene>
<dbReference type="EMBL" id="JAPZBQ010000006">
    <property type="protein sequence ID" value="KAJ5322814.1"/>
    <property type="molecule type" value="Genomic_DNA"/>
</dbReference>
<accession>A0A9W9Q1W4</accession>
<proteinExistence type="predicted"/>
<feature type="region of interest" description="Disordered" evidence="1">
    <location>
        <begin position="36"/>
        <end position="80"/>
    </location>
</feature>
<evidence type="ECO:0000313" key="3">
    <source>
        <dbReference type="Proteomes" id="UP001147695"/>
    </source>
</evidence>
<evidence type="ECO:0000256" key="1">
    <source>
        <dbReference type="SAM" id="MobiDB-lite"/>
    </source>
</evidence>
<feature type="compositionally biased region" description="Polar residues" evidence="1">
    <location>
        <begin position="46"/>
        <end position="80"/>
    </location>
</feature>
<reference evidence="2" key="1">
    <citation type="submission" date="2022-12" db="EMBL/GenBank/DDBJ databases">
        <authorList>
            <person name="Petersen C."/>
        </authorList>
    </citation>
    <scope>NUCLEOTIDE SEQUENCE</scope>
    <source>
        <strain evidence="2">IBT 35673</strain>
    </source>
</reference>
<evidence type="ECO:0000313" key="2">
    <source>
        <dbReference type="EMBL" id="KAJ5322814.1"/>
    </source>
</evidence>
<dbReference type="AlphaFoldDB" id="A0A9W9Q1W4"/>
<sequence length="486" mass="55031">MANPSHLRPSWRQINQALSSPHPAYIARANPSTSYHRGASLRPFHTTPTQSARPRQSPSVRRANASSTPAHLSLPHTTKGGQRLDRDGFWWARIGRDPNPMLEDFAAIAPILYQASSNHGLIPPSVTFNTYKNVSEQLITLAYTEYAGAFNIKTVSTDVDAIFRIATSLVPLPSGPALREWAKSACARGKSRRALVELVNKYIEIDSVDIHRNTEWIALVKDFALKDEYPQAIMLYAKILTWRGEGAQAAELLEEKILPYIRASPRQSQNPFCDITLGGGIDSPLRLYGLAISATKGIDEVSKVMERAALEFSEPIALTELAISHLEGKDWDRYEELMSMAATSGYKPACFYLANYYLRMSKGEYLTRQERAEVIRGEPTGWMKTLEPLRLWIDSIVYSPLDRTAYRNLAKEWYMIAQIEKPTAALILAMMEREEGHITESRSMFERVSRDDYLTELPEKAIRQLDQNWDDPDYEPEYPLKFMPVG</sequence>
<organism evidence="2 3">
    <name type="scientific">Penicillium brevicompactum</name>
    <dbReference type="NCBI Taxonomy" id="5074"/>
    <lineage>
        <taxon>Eukaryota</taxon>
        <taxon>Fungi</taxon>
        <taxon>Dikarya</taxon>
        <taxon>Ascomycota</taxon>
        <taxon>Pezizomycotina</taxon>
        <taxon>Eurotiomycetes</taxon>
        <taxon>Eurotiomycetidae</taxon>
        <taxon>Eurotiales</taxon>
        <taxon>Aspergillaceae</taxon>
        <taxon>Penicillium</taxon>
    </lineage>
</organism>
<comment type="caution">
    <text evidence="2">The sequence shown here is derived from an EMBL/GenBank/DDBJ whole genome shotgun (WGS) entry which is preliminary data.</text>
</comment>
<name>A0A9W9Q1W4_PENBR</name>
<dbReference type="Proteomes" id="UP001147695">
    <property type="component" value="Unassembled WGS sequence"/>
</dbReference>